<dbReference type="InterPro" id="IPR029063">
    <property type="entry name" value="SAM-dependent_MTases_sf"/>
</dbReference>
<comment type="similarity">
    <text evidence="8">Belongs to the methyltransferase superfamily.</text>
</comment>
<comment type="catalytic activity">
    <reaction evidence="1 8">
        <text>malonyl-[ACP] + S-adenosyl-L-methionine = malonyl-[ACP] methyl ester + S-adenosyl-L-homocysteine</text>
        <dbReference type="Rhea" id="RHEA:17105"/>
        <dbReference type="Rhea" id="RHEA-COMP:9623"/>
        <dbReference type="Rhea" id="RHEA-COMP:9954"/>
        <dbReference type="ChEBI" id="CHEBI:57856"/>
        <dbReference type="ChEBI" id="CHEBI:59789"/>
        <dbReference type="ChEBI" id="CHEBI:78449"/>
        <dbReference type="ChEBI" id="CHEBI:78845"/>
        <dbReference type="EC" id="2.1.1.197"/>
    </reaction>
</comment>
<evidence type="ECO:0000313" key="10">
    <source>
        <dbReference type="EMBL" id="QRQ81325.1"/>
    </source>
</evidence>
<dbReference type="SUPFAM" id="SSF53335">
    <property type="entry name" value="S-adenosyl-L-methionine-dependent methyltransferases"/>
    <property type="match status" value="1"/>
</dbReference>
<dbReference type="AlphaFoldDB" id="A0A892ZDC4"/>
<dbReference type="EMBL" id="CP069798">
    <property type="protein sequence ID" value="QRQ81325.1"/>
    <property type="molecule type" value="Genomic_DNA"/>
</dbReference>
<keyword evidence="11" id="KW-1185">Reference proteome</keyword>
<dbReference type="UniPathway" id="UPA00078"/>
<dbReference type="PANTHER" id="PTHR13090:SF1">
    <property type="entry name" value="ARGININE-HYDROXYLASE NDUFAF5, MITOCHONDRIAL"/>
    <property type="match status" value="1"/>
</dbReference>
<name>A0A892ZDC4_9NEIS</name>
<evidence type="ECO:0000256" key="8">
    <source>
        <dbReference type="HAMAP-Rule" id="MF_00835"/>
    </source>
</evidence>
<evidence type="ECO:0000313" key="11">
    <source>
        <dbReference type="Proteomes" id="UP000653156"/>
    </source>
</evidence>
<dbReference type="RefSeq" id="WP_230338619.1">
    <property type="nucleotide sequence ID" value="NZ_CP069798.1"/>
</dbReference>
<dbReference type="NCBIfam" id="TIGR02072">
    <property type="entry name" value="BioC"/>
    <property type="match status" value="1"/>
</dbReference>
<comment type="function">
    <text evidence="8">Converts the free carboxyl group of a malonyl-thioester to its methyl ester by transfer of a methyl group from S-adenosyl-L-methionine (SAM). It allows to synthesize pimeloyl-ACP via the fatty acid synthetic pathway.</text>
</comment>
<protein>
    <recommendedName>
        <fullName evidence="3 8">Malonyl-[acyl-carrier protein] O-methyltransferase</fullName>
        <shortName evidence="8">Malonyl-ACP O-methyltransferase</shortName>
        <ecNumber evidence="3 8">2.1.1.197</ecNumber>
    </recommendedName>
    <alternativeName>
        <fullName evidence="8">Biotin synthesis protein BioC</fullName>
    </alternativeName>
</protein>
<evidence type="ECO:0000256" key="6">
    <source>
        <dbReference type="ARBA" id="ARBA00022691"/>
    </source>
</evidence>
<dbReference type="GO" id="GO:0010340">
    <property type="term" value="F:carboxyl-O-methyltransferase activity"/>
    <property type="evidence" value="ECO:0007669"/>
    <property type="project" value="UniProtKB-UniRule"/>
</dbReference>
<reference evidence="10" key="1">
    <citation type="submission" date="2021-02" db="EMBL/GenBank/DDBJ databases">
        <title>Neisseriaceae sp. 26B isolated from the cloaca of a Common Toad-headed Turtle (Mesoclemmys nasuta).</title>
        <authorList>
            <person name="Spergser J."/>
            <person name="Busse H.-J."/>
        </authorList>
    </citation>
    <scope>NUCLEOTIDE SEQUENCE</scope>
    <source>
        <strain evidence="10">26B</strain>
    </source>
</reference>
<evidence type="ECO:0000256" key="2">
    <source>
        <dbReference type="ARBA" id="ARBA00004746"/>
    </source>
</evidence>
<dbReference type="InterPro" id="IPR013216">
    <property type="entry name" value="Methyltransf_11"/>
</dbReference>
<dbReference type="Pfam" id="PF08241">
    <property type="entry name" value="Methyltransf_11"/>
    <property type="match status" value="1"/>
</dbReference>
<dbReference type="GO" id="GO:0032259">
    <property type="term" value="P:methylation"/>
    <property type="evidence" value="ECO:0007669"/>
    <property type="project" value="UniProtKB-KW"/>
</dbReference>
<dbReference type="HAMAP" id="MF_00835">
    <property type="entry name" value="BioC"/>
    <property type="match status" value="1"/>
</dbReference>
<sequence length="255" mass="27701">MFAAQADIARRFSQAAAGYDQAATIQRLTRAHLYAFNACAAHGQIVADIGSGSGVAATHWQQQGAQVLALDVASGMLQHSRHLGRGHAWIGADAQALPLADASVDICFSNLALQWCANQAQAWREIFRVLKPGGTALVSSLADGSMQPLRAAWAAADHQPHSHHFVAQADLQTAVAALPWQSLHSEAHTETLYFPDLKTLLQSLRQVGANHVAARSQGLTGKQKWRLFAEAYAQYGDEQGRLPLDYRVVYWCARK</sequence>
<evidence type="ECO:0000259" key="9">
    <source>
        <dbReference type="Pfam" id="PF08241"/>
    </source>
</evidence>
<comment type="pathway">
    <text evidence="2 8">Cofactor biosynthesis; biotin biosynthesis.</text>
</comment>
<dbReference type="GO" id="GO:0008757">
    <property type="term" value="F:S-adenosylmethionine-dependent methyltransferase activity"/>
    <property type="evidence" value="ECO:0007669"/>
    <property type="project" value="InterPro"/>
</dbReference>
<evidence type="ECO:0000256" key="5">
    <source>
        <dbReference type="ARBA" id="ARBA00022679"/>
    </source>
</evidence>
<dbReference type="GO" id="GO:0102130">
    <property type="term" value="F:malonyl-CoA methyltransferase activity"/>
    <property type="evidence" value="ECO:0007669"/>
    <property type="project" value="UniProtKB-EC"/>
</dbReference>
<proteinExistence type="inferred from homology"/>
<keyword evidence="4 8" id="KW-0489">Methyltransferase</keyword>
<dbReference type="CDD" id="cd02440">
    <property type="entry name" value="AdoMet_MTases"/>
    <property type="match status" value="1"/>
</dbReference>
<dbReference type="Gene3D" id="3.40.50.150">
    <property type="entry name" value="Vaccinia Virus protein VP39"/>
    <property type="match status" value="1"/>
</dbReference>
<dbReference type="PANTHER" id="PTHR13090">
    <property type="entry name" value="ARGININE-HYDROXYLASE NDUFAF5, MITOCHONDRIAL"/>
    <property type="match status" value="1"/>
</dbReference>
<evidence type="ECO:0000256" key="4">
    <source>
        <dbReference type="ARBA" id="ARBA00022603"/>
    </source>
</evidence>
<dbReference type="KEGG" id="ptes:JQU52_11475"/>
<keyword evidence="6 8" id="KW-0949">S-adenosyl-L-methionine</keyword>
<evidence type="ECO:0000256" key="1">
    <source>
        <dbReference type="ARBA" id="ARBA00000852"/>
    </source>
</evidence>
<dbReference type="EC" id="2.1.1.197" evidence="3 8"/>
<dbReference type="InterPro" id="IPR050602">
    <property type="entry name" value="Malonyl-ACP_OMT"/>
</dbReference>
<evidence type="ECO:0000256" key="3">
    <source>
        <dbReference type="ARBA" id="ARBA00012327"/>
    </source>
</evidence>
<keyword evidence="5 8" id="KW-0808">Transferase</keyword>
<accession>A0A892ZDC4</accession>
<dbReference type="Proteomes" id="UP000653156">
    <property type="component" value="Chromosome"/>
</dbReference>
<gene>
    <name evidence="8 10" type="primary">bioC</name>
    <name evidence="10" type="ORF">JQU52_11475</name>
</gene>
<dbReference type="GO" id="GO:0009102">
    <property type="term" value="P:biotin biosynthetic process"/>
    <property type="evidence" value="ECO:0007669"/>
    <property type="project" value="UniProtKB-UniRule"/>
</dbReference>
<evidence type="ECO:0000256" key="7">
    <source>
        <dbReference type="ARBA" id="ARBA00022756"/>
    </source>
</evidence>
<dbReference type="InterPro" id="IPR011814">
    <property type="entry name" value="BioC"/>
</dbReference>
<keyword evidence="7 8" id="KW-0093">Biotin biosynthesis</keyword>
<organism evidence="10 11">
    <name type="scientific">Paralysiella testudinis</name>
    <dbReference type="NCBI Taxonomy" id="2809020"/>
    <lineage>
        <taxon>Bacteria</taxon>
        <taxon>Pseudomonadati</taxon>
        <taxon>Pseudomonadota</taxon>
        <taxon>Betaproteobacteria</taxon>
        <taxon>Neisseriales</taxon>
        <taxon>Neisseriaceae</taxon>
        <taxon>Paralysiella</taxon>
    </lineage>
</organism>
<feature type="domain" description="Methyltransferase type 11" evidence="9">
    <location>
        <begin position="48"/>
        <end position="137"/>
    </location>
</feature>